<keyword evidence="7" id="KW-1185">Reference proteome</keyword>
<keyword evidence="1 3" id="KW-0853">WD repeat</keyword>
<dbReference type="Gene3D" id="3.40.33.10">
    <property type="entry name" value="CAP"/>
    <property type="match status" value="1"/>
</dbReference>
<organism evidence="6 7">
    <name type="scientific">Diploscapter pachys</name>
    <dbReference type="NCBI Taxonomy" id="2018661"/>
    <lineage>
        <taxon>Eukaryota</taxon>
        <taxon>Metazoa</taxon>
        <taxon>Ecdysozoa</taxon>
        <taxon>Nematoda</taxon>
        <taxon>Chromadorea</taxon>
        <taxon>Rhabditida</taxon>
        <taxon>Rhabditina</taxon>
        <taxon>Rhabditomorpha</taxon>
        <taxon>Rhabditoidea</taxon>
        <taxon>Rhabditidae</taxon>
        <taxon>Diploscapter</taxon>
    </lineage>
</organism>
<dbReference type="OrthoDB" id="17410at2759"/>
<dbReference type="SMART" id="SM00320">
    <property type="entry name" value="WD40"/>
    <property type="match status" value="4"/>
</dbReference>
<dbReference type="Gene3D" id="2.130.10.10">
    <property type="entry name" value="YVTN repeat-like/Quinoprotein amine dehydrogenase"/>
    <property type="match status" value="1"/>
</dbReference>
<evidence type="ECO:0000256" key="1">
    <source>
        <dbReference type="ARBA" id="ARBA00022574"/>
    </source>
</evidence>
<feature type="region of interest" description="Disordered" evidence="4">
    <location>
        <begin position="462"/>
        <end position="503"/>
    </location>
</feature>
<dbReference type="InterPro" id="IPR002413">
    <property type="entry name" value="V5_allergen-like"/>
</dbReference>
<feature type="repeat" description="WD" evidence="3">
    <location>
        <begin position="208"/>
        <end position="238"/>
    </location>
</feature>
<dbReference type="InterPro" id="IPR051510">
    <property type="entry name" value="SKI8"/>
</dbReference>
<dbReference type="SUPFAM" id="SSF55797">
    <property type="entry name" value="PR-1-like"/>
    <property type="match status" value="1"/>
</dbReference>
<accession>A0A2A2KU08</accession>
<gene>
    <name evidence="6" type="ORF">WR25_09212</name>
</gene>
<reference evidence="6 7" key="1">
    <citation type="journal article" date="2017" name="Curr. Biol.">
        <title>Genome architecture and evolution of a unichromosomal asexual nematode.</title>
        <authorList>
            <person name="Fradin H."/>
            <person name="Zegar C."/>
            <person name="Gutwein M."/>
            <person name="Lucas J."/>
            <person name="Kovtun M."/>
            <person name="Corcoran D."/>
            <person name="Baugh L.R."/>
            <person name="Kiontke K."/>
            <person name="Gunsalus K."/>
            <person name="Fitch D.H."/>
            <person name="Piano F."/>
        </authorList>
    </citation>
    <scope>NUCLEOTIDE SEQUENCE [LARGE SCALE GENOMIC DNA]</scope>
    <source>
        <strain evidence="6">PF1309</strain>
    </source>
</reference>
<dbReference type="InterPro" id="IPR001680">
    <property type="entry name" value="WD40_rpt"/>
</dbReference>
<dbReference type="GO" id="GO:0005576">
    <property type="term" value="C:extracellular region"/>
    <property type="evidence" value="ECO:0007669"/>
    <property type="project" value="InterPro"/>
</dbReference>
<dbReference type="InterPro" id="IPR035940">
    <property type="entry name" value="CAP_sf"/>
</dbReference>
<dbReference type="Pfam" id="PF00400">
    <property type="entry name" value="WD40"/>
    <property type="match status" value="2"/>
</dbReference>
<evidence type="ECO:0000313" key="6">
    <source>
        <dbReference type="EMBL" id="PAV77440.1"/>
    </source>
</evidence>
<dbReference type="CDD" id="cd05380">
    <property type="entry name" value="CAP_euk"/>
    <property type="match status" value="1"/>
</dbReference>
<proteinExistence type="predicted"/>
<name>A0A2A2KU08_9BILA</name>
<dbReference type="PANTHER" id="PTHR44090:SF1">
    <property type="entry name" value="SUPERKILLER COMPLEX PROTEIN 8"/>
    <property type="match status" value="1"/>
</dbReference>
<dbReference type="PROSITE" id="PS50082">
    <property type="entry name" value="WD_REPEATS_2"/>
    <property type="match status" value="1"/>
</dbReference>
<dbReference type="InterPro" id="IPR036322">
    <property type="entry name" value="WD40_repeat_dom_sf"/>
</dbReference>
<keyword evidence="2" id="KW-0677">Repeat</keyword>
<protein>
    <recommendedName>
        <fullName evidence="5">SCP domain-containing protein</fullName>
    </recommendedName>
</protein>
<dbReference type="Proteomes" id="UP000218231">
    <property type="component" value="Unassembled WGS sequence"/>
</dbReference>
<dbReference type="PANTHER" id="PTHR44090">
    <property type="entry name" value="WD REPEAT-CONTAINING PROTEIN 61"/>
    <property type="match status" value="1"/>
</dbReference>
<dbReference type="AlphaFoldDB" id="A0A2A2KU08"/>
<dbReference type="PROSITE" id="PS01010">
    <property type="entry name" value="CRISP_2"/>
    <property type="match status" value="1"/>
</dbReference>
<dbReference type="GO" id="GO:0016593">
    <property type="term" value="C:Cdc73/Paf1 complex"/>
    <property type="evidence" value="ECO:0007669"/>
    <property type="project" value="TreeGrafter"/>
</dbReference>
<feature type="compositionally biased region" description="Acidic residues" evidence="4">
    <location>
        <begin position="475"/>
        <end position="486"/>
    </location>
</feature>
<dbReference type="InterPro" id="IPR015943">
    <property type="entry name" value="WD40/YVTN_repeat-like_dom_sf"/>
</dbReference>
<evidence type="ECO:0000313" key="7">
    <source>
        <dbReference type="Proteomes" id="UP000218231"/>
    </source>
</evidence>
<dbReference type="InterPro" id="IPR014044">
    <property type="entry name" value="CAP_dom"/>
</dbReference>
<dbReference type="SUPFAM" id="SSF50978">
    <property type="entry name" value="WD40 repeat-like"/>
    <property type="match status" value="1"/>
</dbReference>
<dbReference type="PRINTS" id="PR00838">
    <property type="entry name" value="V5ALLERGEN"/>
</dbReference>
<evidence type="ECO:0000256" key="4">
    <source>
        <dbReference type="SAM" id="MobiDB-lite"/>
    </source>
</evidence>
<dbReference type="PRINTS" id="PR00837">
    <property type="entry name" value="V5TPXLIKE"/>
</dbReference>
<dbReference type="STRING" id="2018661.A0A2A2KU08"/>
<dbReference type="InterPro" id="IPR001283">
    <property type="entry name" value="CRISP-related"/>
</dbReference>
<sequence length="696" mass="77755">MVELKSTGNENEDEGFSELSAKVSGQVQNAHNRGIVGIFPFRASSSRSSTGLITVAHDSAKIWRMDEIENRSVNIVEKHVLGEWRMATQSCDATPDGKNILVLGIDCILKEIVLSEEGPQMLKHDFGYGETVHIKISNSGKNYLTASFSGNLTEIDTDGKISRQTPLQNAKHASCIACSPNNQYIAVAMVEGTVNIFHAESFTLQNTFEVHSMKIRTVAFTLDNANFLTGSDDKTIKMHSIHGSGDKPAGVIRMYCGNRDPVTCVMIDERSNGYRFASSNMAAQIYLWHLEMQTPIQTVPVVHTCPISSIVFTPRGRHLLSVGDDKSIVCYSIPTSEDALSSKEPTPEPEDIELEPDYLEMNMEQQEVAQEEPQMIGYSDQPTEGSFQEPELRLHQYQADISQYMESQYPDQSTYQDSDMSMNPETRAENIDQVGDDDENSGQGLEVNMEEEPTHEFVVPKVEPQSQSQNHTQEPEQEADQLETDDGERQQQEGQQSPDHESYPDFQEQIHNEYRSSCAKGKYQNKKGTELGDYLPSASNMRALIWDNDIAESAQKYAEKRVCEHSKTDNGDRFEGAGENLAYRRQKGYEFDRKGVLSKLVHNLGDEITECGIDSLTFAGSKNNCKIGHTTQMLWDKTERVGCGSAHMKPGEMLLVCQYYPDGNYIDEEIYTTGDTASGCEKPYVANKSEGLCEKA</sequence>
<evidence type="ECO:0000256" key="2">
    <source>
        <dbReference type="ARBA" id="ARBA00022737"/>
    </source>
</evidence>
<dbReference type="EMBL" id="LIAE01007704">
    <property type="protein sequence ID" value="PAV77440.1"/>
    <property type="molecule type" value="Genomic_DNA"/>
</dbReference>
<dbReference type="InterPro" id="IPR018244">
    <property type="entry name" value="Allrgn_V5/Tpx1_CS"/>
</dbReference>
<evidence type="ECO:0000256" key="3">
    <source>
        <dbReference type="PROSITE-ProRule" id="PRU00221"/>
    </source>
</evidence>
<dbReference type="SMART" id="SM00198">
    <property type="entry name" value="SCP"/>
    <property type="match status" value="1"/>
</dbReference>
<evidence type="ECO:0000259" key="5">
    <source>
        <dbReference type="SMART" id="SM00198"/>
    </source>
</evidence>
<dbReference type="Pfam" id="PF00188">
    <property type="entry name" value="CAP"/>
    <property type="match status" value="1"/>
</dbReference>
<feature type="domain" description="SCP" evidence="5">
    <location>
        <begin position="505"/>
        <end position="667"/>
    </location>
</feature>
<comment type="caution">
    <text evidence="6">The sequence shown here is derived from an EMBL/GenBank/DDBJ whole genome shotgun (WGS) entry which is preliminary data.</text>
</comment>